<dbReference type="Proteomes" id="UP001234989">
    <property type="component" value="Chromosome 4"/>
</dbReference>
<feature type="region of interest" description="Disordered" evidence="1">
    <location>
        <begin position="98"/>
        <end position="118"/>
    </location>
</feature>
<accession>A0AAF0QGM3</accession>
<name>A0AAF0QGM3_SOLVR</name>
<keyword evidence="3" id="KW-1185">Reference proteome</keyword>
<organism evidence="2 3">
    <name type="scientific">Solanum verrucosum</name>
    <dbReference type="NCBI Taxonomy" id="315347"/>
    <lineage>
        <taxon>Eukaryota</taxon>
        <taxon>Viridiplantae</taxon>
        <taxon>Streptophyta</taxon>
        <taxon>Embryophyta</taxon>
        <taxon>Tracheophyta</taxon>
        <taxon>Spermatophyta</taxon>
        <taxon>Magnoliopsida</taxon>
        <taxon>eudicotyledons</taxon>
        <taxon>Gunneridae</taxon>
        <taxon>Pentapetalae</taxon>
        <taxon>asterids</taxon>
        <taxon>lamiids</taxon>
        <taxon>Solanales</taxon>
        <taxon>Solanaceae</taxon>
        <taxon>Solanoideae</taxon>
        <taxon>Solaneae</taxon>
        <taxon>Solanum</taxon>
    </lineage>
</organism>
<gene>
    <name evidence="2" type="ORF">MTR67_016769</name>
</gene>
<dbReference type="AlphaFoldDB" id="A0AAF0QGM3"/>
<dbReference type="EMBL" id="CP133615">
    <property type="protein sequence ID" value="WMV23384.1"/>
    <property type="molecule type" value="Genomic_DNA"/>
</dbReference>
<sequence length="118" mass="13199">MGYTEPVHGTERYHDLVPVYRFRFIPVHSGSVPVWSGPVIHSVEAWSLPRFSYDELFNSQDKVDVAGGLNYLDRSKGGGKVPTPSPPNPNLRTHWWIPIEPPLKSPPPPPTSSKSYPP</sequence>
<feature type="compositionally biased region" description="Pro residues" evidence="1">
    <location>
        <begin position="99"/>
        <end position="118"/>
    </location>
</feature>
<evidence type="ECO:0000313" key="2">
    <source>
        <dbReference type="EMBL" id="WMV23384.1"/>
    </source>
</evidence>
<evidence type="ECO:0000313" key="3">
    <source>
        <dbReference type="Proteomes" id="UP001234989"/>
    </source>
</evidence>
<reference evidence="2" key="1">
    <citation type="submission" date="2023-08" db="EMBL/GenBank/DDBJ databases">
        <title>A de novo genome assembly of Solanum verrucosum Schlechtendal, a Mexican diploid species geographically isolated from the other diploid A-genome species in potato relatives.</title>
        <authorList>
            <person name="Hosaka K."/>
        </authorList>
    </citation>
    <scope>NUCLEOTIDE SEQUENCE</scope>
    <source>
        <tissue evidence="2">Young leaves</tissue>
    </source>
</reference>
<proteinExistence type="predicted"/>
<protein>
    <submittedName>
        <fullName evidence="2">Uncharacterized protein</fullName>
    </submittedName>
</protein>
<evidence type="ECO:0000256" key="1">
    <source>
        <dbReference type="SAM" id="MobiDB-lite"/>
    </source>
</evidence>